<dbReference type="PANTHER" id="PTHR45786:SF77">
    <property type="entry name" value="HELITRON HELICASE-LIKE DOMAIN-CONTAINING PROTEIN-RELATED"/>
    <property type="match status" value="1"/>
</dbReference>
<dbReference type="Pfam" id="PF14214">
    <property type="entry name" value="Helitron_like_N"/>
    <property type="match status" value="1"/>
</dbReference>
<sequence length="812" mass="92871">MQRTLFEPGESSIGGAVSGSRKSRLLSALSSRLLLSSLPMMTVEIAHVFANFVVRFFWYAKRVLSLSRSNHPCYNHCCKSGSVILPYPLSPPPAIAVLYGDATFIQSIRAYNIMFSMTSLAAVVDKEINKGSGPSVFKVSGQISHWIGSLCPEDGKGPRFLQLYIVDTEHELSNRLRAFDDPSKPALDERVIATLIRELTLHNEYVRTFKTAKEIVDAAQLDSYAVCLFNNVPDRNEPPSSVTLGCIVCGDDSAANKYDIIVYSKSGHPQQSRLDYFQSHQDQLRSEYVSGIYDAISNGDTESRSVGKRVLLPPSFTGGPRYMYSHYQDALSICRVYGNPQYFITFTCNVNWPEIRRYMDFQHQHDTHSRADIIARVFRMKVKSFITFLKEDKTFETVIAHLYTIEFQKRDKIRDPTTVDNFISAELPNPCSEPLLYQTVTTSMIHGPCGLLNMKSPRMKDGRCTKRYPKPFVHPTTFDKQGYAHYKRNSSSRHTLRSGVQIDNDRVRFSLQKTDSNKECPIAVETPVTDEIRSFLDGRYICPHEAAWRILDFPIHEHDPPVMILPVHLENRQTAYFKEDIPLKDVVRNPGFAISPLLGWFNHNKDTVVRDNENQSNSENETGGLDLTYIDYPSKFWWDKTAKWWVLRHRSMSKTISRLVFVHPSAGELFYLRFLLFHQKGCISYEAVRTVFDRVYPNYRSACHALGLIGEDKEWMTAFTEASQWATSSQLRSLFCHLLLFCESEKILRSCTPSKSVADFHLPLSSEAVVALLENRLLLEETCYDKELLQNQHQQMYSVLNSEQLHIYNAVC</sequence>
<dbReference type="EMBL" id="NBSK02000001">
    <property type="protein sequence ID" value="KAJ0224746.1"/>
    <property type="molecule type" value="Genomic_DNA"/>
</dbReference>
<dbReference type="Proteomes" id="UP000235145">
    <property type="component" value="Unassembled WGS sequence"/>
</dbReference>
<feature type="domain" description="Helitron helicase-like" evidence="1">
    <location>
        <begin position="270"/>
        <end position="410"/>
    </location>
</feature>
<keyword evidence="3" id="KW-1185">Reference proteome</keyword>
<dbReference type="AlphaFoldDB" id="A0A9R1WG64"/>
<gene>
    <name evidence="2" type="ORF">LSAT_V11C100005200</name>
</gene>
<dbReference type="InterPro" id="IPR025476">
    <property type="entry name" value="Helitron_helicase-like"/>
</dbReference>
<evidence type="ECO:0000259" key="1">
    <source>
        <dbReference type="Pfam" id="PF14214"/>
    </source>
</evidence>
<organism evidence="2 3">
    <name type="scientific">Lactuca sativa</name>
    <name type="common">Garden lettuce</name>
    <dbReference type="NCBI Taxonomy" id="4236"/>
    <lineage>
        <taxon>Eukaryota</taxon>
        <taxon>Viridiplantae</taxon>
        <taxon>Streptophyta</taxon>
        <taxon>Embryophyta</taxon>
        <taxon>Tracheophyta</taxon>
        <taxon>Spermatophyta</taxon>
        <taxon>Magnoliopsida</taxon>
        <taxon>eudicotyledons</taxon>
        <taxon>Gunneridae</taxon>
        <taxon>Pentapetalae</taxon>
        <taxon>asterids</taxon>
        <taxon>campanulids</taxon>
        <taxon>Asterales</taxon>
        <taxon>Asteraceae</taxon>
        <taxon>Cichorioideae</taxon>
        <taxon>Cichorieae</taxon>
        <taxon>Lactucinae</taxon>
        <taxon>Lactuca</taxon>
    </lineage>
</organism>
<protein>
    <recommendedName>
        <fullName evidence="1">Helitron helicase-like domain-containing protein</fullName>
    </recommendedName>
</protein>
<accession>A0A9R1WG64</accession>
<dbReference type="PANTHER" id="PTHR45786">
    <property type="entry name" value="DNA BINDING PROTEIN-LIKE"/>
    <property type="match status" value="1"/>
</dbReference>
<evidence type="ECO:0000313" key="3">
    <source>
        <dbReference type="Proteomes" id="UP000235145"/>
    </source>
</evidence>
<name>A0A9R1WG64_LACSA</name>
<comment type="caution">
    <text evidence="2">The sequence shown here is derived from an EMBL/GenBank/DDBJ whole genome shotgun (WGS) entry which is preliminary data.</text>
</comment>
<reference evidence="2 3" key="1">
    <citation type="journal article" date="2017" name="Nat. Commun.">
        <title>Genome assembly with in vitro proximity ligation data and whole-genome triplication in lettuce.</title>
        <authorList>
            <person name="Reyes-Chin-Wo S."/>
            <person name="Wang Z."/>
            <person name="Yang X."/>
            <person name="Kozik A."/>
            <person name="Arikit S."/>
            <person name="Song C."/>
            <person name="Xia L."/>
            <person name="Froenicke L."/>
            <person name="Lavelle D.O."/>
            <person name="Truco M.J."/>
            <person name="Xia R."/>
            <person name="Zhu S."/>
            <person name="Xu C."/>
            <person name="Xu H."/>
            <person name="Xu X."/>
            <person name="Cox K."/>
            <person name="Korf I."/>
            <person name="Meyers B.C."/>
            <person name="Michelmore R.W."/>
        </authorList>
    </citation>
    <scope>NUCLEOTIDE SEQUENCE [LARGE SCALE GENOMIC DNA]</scope>
    <source>
        <strain evidence="3">cv. Salinas</strain>
        <tissue evidence="2">Seedlings</tissue>
    </source>
</reference>
<proteinExistence type="predicted"/>
<evidence type="ECO:0000313" key="2">
    <source>
        <dbReference type="EMBL" id="KAJ0224746.1"/>
    </source>
</evidence>